<accession>A0A5C1QC43</accession>
<feature type="transmembrane region" description="Helical" evidence="7">
    <location>
        <begin position="111"/>
        <end position="129"/>
    </location>
</feature>
<dbReference type="InterPro" id="IPR003362">
    <property type="entry name" value="Bact_transf"/>
</dbReference>
<dbReference type="OrthoDB" id="9808602at2"/>
<dbReference type="KEGG" id="sper:EW093_13460"/>
<feature type="domain" description="Bacterial sugar transferase" evidence="8">
    <location>
        <begin position="262"/>
        <end position="440"/>
    </location>
</feature>
<proteinExistence type="inferred from homology"/>
<dbReference type="GO" id="GO:0016780">
    <property type="term" value="F:phosphotransferase activity, for other substituted phosphate groups"/>
    <property type="evidence" value="ECO:0007669"/>
    <property type="project" value="TreeGrafter"/>
</dbReference>
<evidence type="ECO:0000256" key="7">
    <source>
        <dbReference type="SAM" id="Phobius"/>
    </source>
</evidence>
<dbReference type="GO" id="GO:0016020">
    <property type="term" value="C:membrane"/>
    <property type="evidence" value="ECO:0007669"/>
    <property type="project" value="UniProtKB-SubCell"/>
</dbReference>
<evidence type="ECO:0000313" key="10">
    <source>
        <dbReference type="Proteomes" id="UP000323824"/>
    </source>
</evidence>
<reference evidence="9 10" key="2">
    <citation type="submission" date="2019-09" db="EMBL/GenBank/DDBJ databases">
        <title>Complete Genome Sequence and Methylome Analysis of free living Spirochaetas.</title>
        <authorList>
            <person name="Leshcheva N."/>
            <person name="Mikheeva N."/>
        </authorList>
    </citation>
    <scope>NUCLEOTIDE SEQUENCE [LARGE SCALE GENOMIC DNA]</scope>
    <source>
        <strain evidence="9 10">P</strain>
    </source>
</reference>
<evidence type="ECO:0000256" key="6">
    <source>
        <dbReference type="ARBA" id="ARBA00023136"/>
    </source>
</evidence>
<evidence type="ECO:0000256" key="2">
    <source>
        <dbReference type="ARBA" id="ARBA00006464"/>
    </source>
</evidence>
<evidence type="ECO:0000256" key="1">
    <source>
        <dbReference type="ARBA" id="ARBA00004141"/>
    </source>
</evidence>
<evidence type="ECO:0000313" key="9">
    <source>
        <dbReference type="EMBL" id="QEN05675.1"/>
    </source>
</evidence>
<reference evidence="9 10" key="1">
    <citation type="submission" date="2019-02" db="EMBL/GenBank/DDBJ databases">
        <authorList>
            <person name="Fomenkov A."/>
            <person name="Dubinina G."/>
            <person name="Grabovich M."/>
            <person name="Vincze T."/>
            <person name="Roberts R.J."/>
        </authorList>
    </citation>
    <scope>NUCLEOTIDE SEQUENCE [LARGE SCALE GENOMIC DNA]</scope>
    <source>
        <strain evidence="9 10">P</strain>
    </source>
</reference>
<keyword evidence="6 7" id="KW-0472">Membrane</keyword>
<organism evidence="9 10">
    <name type="scientific">Thiospirochaeta perfilievii</name>
    <dbReference type="NCBI Taxonomy" id="252967"/>
    <lineage>
        <taxon>Bacteria</taxon>
        <taxon>Pseudomonadati</taxon>
        <taxon>Spirochaetota</taxon>
        <taxon>Spirochaetia</taxon>
        <taxon>Spirochaetales</taxon>
        <taxon>Spirochaetaceae</taxon>
        <taxon>Thiospirochaeta</taxon>
    </lineage>
</organism>
<dbReference type="PANTHER" id="PTHR30576:SF0">
    <property type="entry name" value="UNDECAPRENYL-PHOSPHATE N-ACETYLGALACTOSAMINYL 1-PHOSPHATE TRANSFERASE-RELATED"/>
    <property type="match status" value="1"/>
</dbReference>
<evidence type="ECO:0000256" key="5">
    <source>
        <dbReference type="ARBA" id="ARBA00022989"/>
    </source>
</evidence>
<protein>
    <submittedName>
        <fullName evidence="9">Exopolysaccharide biosynthesis polyprenyl glycosylphosphotransferase</fullName>
    </submittedName>
</protein>
<evidence type="ECO:0000259" key="8">
    <source>
        <dbReference type="Pfam" id="PF02397"/>
    </source>
</evidence>
<keyword evidence="4 7" id="KW-0812">Transmembrane</keyword>
<sequence>MLREHHKLLTFIRVFLDVSISISSWLISYFIRFKIIGGGQPDLGTFYIKLSPFVALATIYFLYRKGLYGPQRFITWQRELFNTFMASISAFGVIVLFSYFIMNVILSRLTISIFLIISTTLLLIMRIIIRNTIQMFRRKGQNLRYVLVIGLGEKLEEYLSKIEKYKEMGVVVSSIINPIEEGFDISQLLQEQSVDQIVISIPEGYELLETEILKACSNQLIPVVIIANIPYSFIGSNILDFKGIPVLEFNSPSIGFSSRTIKRTVDIFGSLFGLIVLSPIFLILSLLVKFTSKGPIFYGQERMTREGRVFKMWKFRSMKVNAENIGSGWTVKDDPRRTVIGPFLRASSLDELPQLWNVLIGQMSLVGPRPERPIFIDQFKDEIPAYMLRHKMKAGITGWAQINGWRGDTSISRRIECDLYYIKNWSIFLDIKILLLTFIKGFINKNAY</sequence>
<dbReference type="NCBIfam" id="TIGR03025">
    <property type="entry name" value="EPS_sugtrans"/>
    <property type="match status" value="1"/>
</dbReference>
<feature type="transmembrane region" description="Helical" evidence="7">
    <location>
        <begin position="43"/>
        <end position="63"/>
    </location>
</feature>
<dbReference type="EMBL" id="CP035807">
    <property type="protein sequence ID" value="QEN05675.1"/>
    <property type="molecule type" value="Genomic_DNA"/>
</dbReference>
<dbReference type="InterPro" id="IPR017475">
    <property type="entry name" value="EPS_sugar_tfrase"/>
</dbReference>
<comment type="similarity">
    <text evidence="2">Belongs to the bacterial sugar transferase family.</text>
</comment>
<keyword evidence="10" id="KW-1185">Reference proteome</keyword>
<keyword evidence="3 9" id="KW-0808">Transferase</keyword>
<gene>
    <name evidence="9" type="ORF">EW093_13460</name>
</gene>
<evidence type="ECO:0000256" key="4">
    <source>
        <dbReference type="ARBA" id="ARBA00022692"/>
    </source>
</evidence>
<dbReference type="Pfam" id="PF02397">
    <property type="entry name" value="Bac_transf"/>
    <property type="match status" value="1"/>
</dbReference>
<dbReference type="Proteomes" id="UP000323824">
    <property type="component" value="Chromosome"/>
</dbReference>
<dbReference type="PANTHER" id="PTHR30576">
    <property type="entry name" value="COLANIC BIOSYNTHESIS UDP-GLUCOSE LIPID CARRIER TRANSFERASE"/>
    <property type="match status" value="1"/>
</dbReference>
<feature type="transmembrane region" description="Helical" evidence="7">
    <location>
        <begin position="12"/>
        <end position="31"/>
    </location>
</feature>
<dbReference type="Pfam" id="PF13727">
    <property type="entry name" value="CoA_binding_3"/>
    <property type="match status" value="1"/>
</dbReference>
<dbReference type="RefSeq" id="WP_149568909.1">
    <property type="nucleotide sequence ID" value="NZ_CP035807.1"/>
</dbReference>
<name>A0A5C1QC43_9SPIO</name>
<keyword evidence="5 7" id="KW-1133">Transmembrane helix</keyword>
<comment type="subcellular location">
    <subcellularLocation>
        <location evidence="1">Membrane</location>
        <topology evidence="1">Multi-pass membrane protein</topology>
    </subcellularLocation>
</comment>
<evidence type="ECO:0000256" key="3">
    <source>
        <dbReference type="ARBA" id="ARBA00022679"/>
    </source>
</evidence>
<feature type="transmembrane region" description="Helical" evidence="7">
    <location>
        <begin position="267"/>
        <end position="288"/>
    </location>
</feature>
<feature type="transmembrane region" description="Helical" evidence="7">
    <location>
        <begin position="84"/>
        <end position="105"/>
    </location>
</feature>
<dbReference type="AlphaFoldDB" id="A0A5C1QC43"/>